<name>A0A7V8U7D2_9SPHN</name>
<feature type="compositionally biased region" description="Pro residues" evidence="1">
    <location>
        <begin position="86"/>
        <end position="96"/>
    </location>
</feature>
<evidence type="ECO:0000313" key="4">
    <source>
        <dbReference type="Proteomes" id="UP000589292"/>
    </source>
</evidence>
<dbReference type="RefSeq" id="WP_181266065.1">
    <property type="nucleotide sequence ID" value="NZ_BAAAGB010000002.1"/>
</dbReference>
<evidence type="ECO:0000256" key="2">
    <source>
        <dbReference type="SAM" id="SignalP"/>
    </source>
</evidence>
<keyword evidence="4" id="KW-1185">Reference proteome</keyword>
<evidence type="ECO:0008006" key="5">
    <source>
        <dbReference type="Google" id="ProtNLM"/>
    </source>
</evidence>
<feature type="compositionally biased region" description="Low complexity" evidence="1">
    <location>
        <begin position="47"/>
        <end position="60"/>
    </location>
</feature>
<dbReference type="EMBL" id="VDES01000001">
    <property type="protein sequence ID" value="MBA1372848.1"/>
    <property type="molecule type" value="Genomic_DNA"/>
</dbReference>
<reference evidence="3 4" key="1">
    <citation type="journal article" date="1994" name="Int. J. Syst. Bacteriol.">
        <title>Phylogenetic positions of novel aerobic, bacteriochlorophyll a-containing bacteria and description of Roseococcus thiosulfatophilus gen. nov., sp. nov., Erythromicrobium ramosum gen. nov., sp. nov., and Erythrobacter litoralis sp. nov.</title>
        <authorList>
            <person name="Yurkov V."/>
            <person name="Stackebrandt E."/>
            <person name="Holmes A."/>
            <person name="Fuerst J.A."/>
            <person name="Hugenholtz P."/>
            <person name="Golecki J."/>
            <person name="Gad'on N."/>
            <person name="Gorlenko V.M."/>
            <person name="Kompantseva E.I."/>
            <person name="Drews G."/>
        </authorList>
    </citation>
    <scope>NUCLEOTIDE SEQUENCE [LARGE SCALE GENOMIC DNA]</scope>
    <source>
        <strain evidence="3 4">KR-99</strain>
    </source>
</reference>
<feature type="chain" id="PRO_5030558250" description="Lipoprotein" evidence="2">
    <location>
        <begin position="25"/>
        <end position="107"/>
    </location>
</feature>
<dbReference type="Proteomes" id="UP000589292">
    <property type="component" value="Unassembled WGS sequence"/>
</dbReference>
<organism evidence="3 4">
    <name type="scientific">Sphingomonas ursincola</name>
    <dbReference type="NCBI Taxonomy" id="56361"/>
    <lineage>
        <taxon>Bacteria</taxon>
        <taxon>Pseudomonadati</taxon>
        <taxon>Pseudomonadota</taxon>
        <taxon>Alphaproteobacteria</taxon>
        <taxon>Sphingomonadales</taxon>
        <taxon>Sphingomonadaceae</taxon>
        <taxon>Sphingomonas</taxon>
    </lineage>
</organism>
<proteinExistence type="predicted"/>
<evidence type="ECO:0000313" key="3">
    <source>
        <dbReference type="EMBL" id="MBA1372848.1"/>
    </source>
</evidence>
<dbReference type="AlphaFoldDB" id="A0A7V8U7D2"/>
<dbReference type="PROSITE" id="PS51257">
    <property type="entry name" value="PROKAR_LIPOPROTEIN"/>
    <property type="match status" value="1"/>
</dbReference>
<evidence type="ECO:0000256" key="1">
    <source>
        <dbReference type="SAM" id="MobiDB-lite"/>
    </source>
</evidence>
<feature type="signal peptide" evidence="2">
    <location>
        <begin position="1"/>
        <end position="24"/>
    </location>
</feature>
<keyword evidence="2" id="KW-0732">Signal</keyword>
<comment type="caution">
    <text evidence="3">The sequence shown here is derived from an EMBL/GenBank/DDBJ whole genome shotgun (WGS) entry which is preliminary data.</text>
</comment>
<protein>
    <recommendedName>
        <fullName evidence="5">Lipoprotein</fullName>
    </recommendedName>
</protein>
<feature type="region of interest" description="Disordered" evidence="1">
    <location>
        <begin position="29"/>
        <end position="107"/>
    </location>
</feature>
<accession>A0A7V8U7D2</accession>
<feature type="compositionally biased region" description="Low complexity" evidence="1">
    <location>
        <begin position="67"/>
        <end position="78"/>
    </location>
</feature>
<gene>
    <name evidence="3" type="ORF">FG486_00730</name>
</gene>
<sequence length="107" mass="10673">MTLKPAIIGIVLAALALTACDQKAADKTAVAQGSTPEGTISDELPDLDLLPNDAPLADPSDVPPVPGVVSPVAPAAVDAEAEPAETPRPAPPAPRPAEPELEGSIAE</sequence>